<proteinExistence type="predicted"/>
<dbReference type="EMBL" id="CACRYJ010000031">
    <property type="protein sequence ID" value="VZO37170.1"/>
    <property type="molecule type" value="Genomic_DNA"/>
</dbReference>
<protein>
    <submittedName>
        <fullName evidence="5">Response regulator MprA</fullName>
    </submittedName>
</protein>
<dbReference type="CDD" id="cd00383">
    <property type="entry name" value="trans_reg_C"/>
    <property type="match status" value="1"/>
</dbReference>
<dbReference type="Proteomes" id="UP000419743">
    <property type="component" value="Unassembled WGS sequence"/>
</dbReference>
<dbReference type="PANTHER" id="PTHR48111">
    <property type="entry name" value="REGULATOR OF RPOS"/>
    <property type="match status" value="1"/>
</dbReference>
<organism evidence="5 6">
    <name type="scientific">Occultella aeris</name>
    <dbReference type="NCBI Taxonomy" id="2761496"/>
    <lineage>
        <taxon>Bacteria</taxon>
        <taxon>Bacillati</taxon>
        <taxon>Actinomycetota</taxon>
        <taxon>Actinomycetes</taxon>
        <taxon>Micrococcales</taxon>
        <taxon>Ruaniaceae</taxon>
        <taxon>Occultella</taxon>
    </lineage>
</organism>
<dbReference type="PROSITE" id="PS51755">
    <property type="entry name" value="OMPR_PHOB"/>
    <property type="match status" value="1"/>
</dbReference>
<accession>A0A7M4DJF6</accession>
<evidence type="ECO:0000313" key="5">
    <source>
        <dbReference type="EMBL" id="VZO37170.1"/>
    </source>
</evidence>
<dbReference type="Gene3D" id="1.10.10.10">
    <property type="entry name" value="Winged helix-like DNA-binding domain superfamily/Winged helix DNA-binding domain"/>
    <property type="match status" value="1"/>
</dbReference>
<dbReference type="SUPFAM" id="SSF46894">
    <property type="entry name" value="C-terminal effector domain of the bipartite response regulators"/>
    <property type="match status" value="1"/>
</dbReference>
<dbReference type="AlphaFoldDB" id="A0A7M4DJF6"/>
<comment type="caution">
    <text evidence="5">The sequence shown here is derived from an EMBL/GenBank/DDBJ whole genome shotgun (WGS) entry which is preliminary data.</text>
</comment>
<dbReference type="SMART" id="SM00862">
    <property type="entry name" value="Trans_reg_C"/>
    <property type="match status" value="1"/>
</dbReference>
<evidence type="ECO:0000256" key="1">
    <source>
        <dbReference type="ARBA" id="ARBA00023125"/>
    </source>
</evidence>
<evidence type="ECO:0000259" key="4">
    <source>
        <dbReference type="PROSITE" id="PS51755"/>
    </source>
</evidence>
<name>A0A7M4DJF6_9MICO</name>
<evidence type="ECO:0000256" key="3">
    <source>
        <dbReference type="SAM" id="MobiDB-lite"/>
    </source>
</evidence>
<dbReference type="InterPro" id="IPR001867">
    <property type="entry name" value="OmpR/PhoB-type_DNA-bd"/>
</dbReference>
<dbReference type="InterPro" id="IPR036388">
    <property type="entry name" value="WH-like_DNA-bd_sf"/>
</dbReference>
<feature type="compositionally biased region" description="Basic and acidic residues" evidence="3">
    <location>
        <begin position="12"/>
        <end position="21"/>
    </location>
</feature>
<gene>
    <name evidence="5" type="primary">mprA</name>
    <name evidence="5" type="ORF">HALOF300_02263</name>
</gene>
<dbReference type="PANTHER" id="PTHR48111:SF36">
    <property type="entry name" value="TRANSCRIPTIONAL REGULATORY PROTEIN CUTR"/>
    <property type="match status" value="1"/>
</dbReference>
<dbReference type="GO" id="GO:0032993">
    <property type="term" value="C:protein-DNA complex"/>
    <property type="evidence" value="ECO:0007669"/>
    <property type="project" value="TreeGrafter"/>
</dbReference>
<feature type="domain" description="OmpR/PhoB-type" evidence="4">
    <location>
        <begin position="149"/>
        <end position="246"/>
    </location>
</feature>
<evidence type="ECO:0000313" key="6">
    <source>
        <dbReference type="Proteomes" id="UP000419743"/>
    </source>
</evidence>
<dbReference type="GO" id="GO:0006355">
    <property type="term" value="P:regulation of DNA-templated transcription"/>
    <property type="evidence" value="ECO:0007669"/>
    <property type="project" value="InterPro"/>
</dbReference>
<keyword evidence="1 2" id="KW-0238">DNA-binding</keyword>
<dbReference type="GO" id="GO:0005829">
    <property type="term" value="C:cytosol"/>
    <property type="evidence" value="ECO:0007669"/>
    <property type="project" value="TreeGrafter"/>
</dbReference>
<dbReference type="InterPro" id="IPR039420">
    <property type="entry name" value="WalR-like"/>
</dbReference>
<dbReference type="Pfam" id="PF00486">
    <property type="entry name" value="Trans_reg_C"/>
    <property type="match status" value="1"/>
</dbReference>
<dbReference type="GO" id="GO:0000156">
    <property type="term" value="F:phosphorelay response regulator activity"/>
    <property type="evidence" value="ECO:0007669"/>
    <property type="project" value="TreeGrafter"/>
</dbReference>
<dbReference type="SUPFAM" id="SSF52172">
    <property type="entry name" value="CheY-like"/>
    <property type="match status" value="1"/>
</dbReference>
<dbReference type="InterPro" id="IPR016032">
    <property type="entry name" value="Sig_transdc_resp-reg_C-effctor"/>
</dbReference>
<keyword evidence="6" id="KW-1185">Reference proteome</keyword>
<dbReference type="InterPro" id="IPR011006">
    <property type="entry name" value="CheY-like_superfamily"/>
</dbReference>
<feature type="region of interest" description="Disordered" evidence="3">
    <location>
        <begin position="1"/>
        <end position="21"/>
    </location>
</feature>
<dbReference type="RefSeq" id="WP_156741028.1">
    <property type="nucleotide sequence ID" value="NZ_CACRYJ010000031.1"/>
</dbReference>
<dbReference type="GO" id="GO:0000976">
    <property type="term" value="F:transcription cis-regulatory region binding"/>
    <property type="evidence" value="ECO:0007669"/>
    <property type="project" value="TreeGrafter"/>
</dbReference>
<reference evidence="5 6" key="1">
    <citation type="submission" date="2019-11" db="EMBL/GenBank/DDBJ databases">
        <authorList>
            <person name="Criscuolo A."/>
        </authorList>
    </citation>
    <scope>NUCLEOTIDE SEQUENCE [LARGE SCALE GENOMIC DNA]</scope>
    <source>
        <strain evidence="5">CIP111667</strain>
    </source>
</reference>
<evidence type="ECO:0000256" key="2">
    <source>
        <dbReference type="PROSITE-ProRule" id="PRU01091"/>
    </source>
</evidence>
<sequence length="261" mass="28164">MTTTARRPAQAWRDDDGAREWSRAGHGAGTVVFVDTDRGAVAALGPHLASLDIALRNYSDPLRALARLGADDADVVVVAVRTGTPPLGRFVEIVRSELTIPVLIAFGPGDLDTVGPAVLAGARPAVDLPYRSTGLLRALHDVWPTRQIRAAIRVGNLLMDPESRDVILAGQGVNLSTLEFAVLFELCRNADHVVTRPVLAREIWPESPDPDNTLIATVVRLRRKLQAHGAGLAVHTVRGLGYRLDSAQLQDIVGEPMRLVR</sequence>
<feature type="DNA-binding region" description="OmpR/PhoB-type" evidence="2">
    <location>
        <begin position="149"/>
        <end position="246"/>
    </location>
</feature>